<feature type="transmembrane region" description="Helical" evidence="1">
    <location>
        <begin position="171"/>
        <end position="193"/>
    </location>
</feature>
<feature type="transmembrane region" description="Helical" evidence="1">
    <location>
        <begin position="242"/>
        <end position="260"/>
    </location>
</feature>
<feature type="transmembrane region" description="Helical" evidence="1">
    <location>
        <begin position="25"/>
        <end position="42"/>
    </location>
</feature>
<sequence>MLQVLNDSKCFSVHLNENKNEYKCLYLRMAVILSTNIVLVIINSKTSISSWEFESDYTYLAKTVSLLLVISENLYSVLPHGIFPVSYMLVCHCLLKMLKSIKEMMEGGSPEDFENITKSYIRIRRLVGAADDVLSIPMFLFCLFHAVTMHFCVTCLIHPSEFAKLLIRASHWILFLGINFAFICMSGEASLIYEYNIKLGNMAQELMAKEPNPSVWQKNFVSIVDKEMSLSVWKITSVKRSFILVTLGTVLTYSILFDSLRI</sequence>
<organism evidence="2 3">
    <name type="scientific">Argiope bruennichi</name>
    <name type="common">Wasp spider</name>
    <name type="synonym">Aranea bruennichi</name>
    <dbReference type="NCBI Taxonomy" id="94029"/>
    <lineage>
        <taxon>Eukaryota</taxon>
        <taxon>Metazoa</taxon>
        <taxon>Ecdysozoa</taxon>
        <taxon>Arthropoda</taxon>
        <taxon>Chelicerata</taxon>
        <taxon>Arachnida</taxon>
        <taxon>Araneae</taxon>
        <taxon>Araneomorphae</taxon>
        <taxon>Entelegynae</taxon>
        <taxon>Araneoidea</taxon>
        <taxon>Araneidae</taxon>
        <taxon>Argiope</taxon>
    </lineage>
</organism>
<keyword evidence="3" id="KW-1185">Reference proteome</keyword>
<evidence type="ECO:0000313" key="2">
    <source>
        <dbReference type="EMBL" id="KAF8764851.1"/>
    </source>
</evidence>
<protein>
    <submittedName>
        <fullName evidence="2">Uncharacterized protein</fullName>
    </submittedName>
</protein>
<gene>
    <name evidence="2" type="ORF">HNY73_022891</name>
</gene>
<keyword evidence="1" id="KW-0812">Transmembrane</keyword>
<accession>A0A8T0E4Q2</accession>
<keyword evidence="1" id="KW-0472">Membrane</keyword>
<feature type="transmembrane region" description="Helical" evidence="1">
    <location>
        <begin position="74"/>
        <end position="95"/>
    </location>
</feature>
<reference evidence="2" key="2">
    <citation type="submission" date="2020-06" db="EMBL/GenBank/DDBJ databases">
        <authorList>
            <person name="Sheffer M."/>
        </authorList>
    </citation>
    <scope>NUCLEOTIDE SEQUENCE</scope>
</reference>
<evidence type="ECO:0000256" key="1">
    <source>
        <dbReference type="SAM" id="Phobius"/>
    </source>
</evidence>
<name>A0A8T0E4Q2_ARGBR</name>
<comment type="caution">
    <text evidence="2">The sequence shown here is derived from an EMBL/GenBank/DDBJ whole genome shotgun (WGS) entry which is preliminary data.</text>
</comment>
<dbReference type="EMBL" id="JABXBU010002231">
    <property type="protein sequence ID" value="KAF8764851.1"/>
    <property type="molecule type" value="Genomic_DNA"/>
</dbReference>
<keyword evidence="1" id="KW-1133">Transmembrane helix</keyword>
<proteinExistence type="predicted"/>
<dbReference type="AlphaFoldDB" id="A0A8T0E4Q2"/>
<feature type="transmembrane region" description="Helical" evidence="1">
    <location>
        <begin position="133"/>
        <end position="159"/>
    </location>
</feature>
<evidence type="ECO:0000313" key="3">
    <source>
        <dbReference type="Proteomes" id="UP000807504"/>
    </source>
</evidence>
<dbReference type="Proteomes" id="UP000807504">
    <property type="component" value="Unassembled WGS sequence"/>
</dbReference>
<reference evidence="2" key="1">
    <citation type="journal article" date="2020" name="bioRxiv">
        <title>Chromosome-level reference genome of the European wasp spider Argiope bruennichi: a resource for studies on range expansion and evolutionary adaptation.</title>
        <authorList>
            <person name="Sheffer M.M."/>
            <person name="Hoppe A."/>
            <person name="Krehenwinkel H."/>
            <person name="Uhl G."/>
            <person name="Kuss A.W."/>
            <person name="Jensen L."/>
            <person name="Jensen C."/>
            <person name="Gillespie R.G."/>
            <person name="Hoff K.J."/>
            <person name="Prost S."/>
        </authorList>
    </citation>
    <scope>NUCLEOTIDE SEQUENCE</scope>
</reference>